<evidence type="ECO:0000313" key="1">
    <source>
        <dbReference type="EMBL" id="VEL44194.1"/>
    </source>
</evidence>
<dbReference type="EMBL" id="CAAALY010291614">
    <property type="protein sequence ID" value="VEL44194.1"/>
    <property type="molecule type" value="Genomic_DNA"/>
</dbReference>
<reference evidence="1" key="1">
    <citation type="submission" date="2018-11" db="EMBL/GenBank/DDBJ databases">
        <authorList>
            <consortium name="Pathogen Informatics"/>
        </authorList>
    </citation>
    <scope>NUCLEOTIDE SEQUENCE</scope>
</reference>
<comment type="caution">
    <text evidence="1">The sequence shown here is derived from an EMBL/GenBank/DDBJ whole genome shotgun (WGS) entry which is preliminary data.</text>
</comment>
<keyword evidence="2" id="KW-1185">Reference proteome</keyword>
<dbReference type="Proteomes" id="UP000784294">
    <property type="component" value="Unassembled WGS sequence"/>
</dbReference>
<gene>
    <name evidence="1" type="ORF">PXEA_LOCUS37634</name>
</gene>
<proteinExistence type="predicted"/>
<accession>A0A448XSW5</accession>
<name>A0A448XSW5_9PLAT</name>
<protein>
    <submittedName>
        <fullName evidence="1">Uncharacterized protein</fullName>
    </submittedName>
</protein>
<sequence length="85" mass="9013">MSNALFFLFPFQPSMKADGKPAEETLEADPNHKVPAEDALPVSLALTLSLAPFLAPSCAPLSPLRSATSDLTSSSCCRYKTGTLK</sequence>
<dbReference type="AlphaFoldDB" id="A0A448XSW5"/>
<organism evidence="1 2">
    <name type="scientific">Protopolystoma xenopodis</name>
    <dbReference type="NCBI Taxonomy" id="117903"/>
    <lineage>
        <taxon>Eukaryota</taxon>
        <taxon>Metazoa</taxon>
        <taxon>Spiralia</taxon>
        <taxon>Lophotrochozoa</taxon>
        <taxon>Platyhelminthes</taxon>
        <taxon>Monogenea</taxon>
        <taxon>Polyopisthocotylea</taxon>
        <taxon>Polystomatidea</taxon>
        <taxon>Polystomatidae</taxon>
        <taxon>Protopolystoma</taxon>
    </lineage>
</organism>
<evidence type="ECO:0000313" key="2">
    <source>
        <dbReference type="Proteomes" id="UP000784294"/>
    </source>
</evidence>